<feature type="compositionally biased region" description="Basic and acidic residues" evidence="1">
    <location>
        <begin position="242"/>
        <end position="251"/>
    </location>
</feature>
<dbReference type="GO" id="GO:0003729">
    <property type="term" value="F:mRNA binding"/>
    <property type="evidence" value="ECO:0007669"/>
    <property type="project" value="TreeGrafter"/>
</dbReference>
<dbReference type="Gene3D" id="3.10.590.10">
    <property type="entry name" value="ph1033 like domains"/>
    <property type="match status" value="1"/>
</dbReference>
<feature type="domain" description="YTH" evidence="2">
    <location>
        <begin position="87"/>
        <end position="224"/>
    </location>
</feature>
<dbReference type="OrthoDB" id="5842105at2759"/>
<evidence type="ECO:0000259" key="2">
    <source>
        <dbReference type="PROSITE" id="PS50882"/>
    </source>
</evidence>
<name>A0A9P0HAA8_NEZVI</name>
<dbReference type="Pfam" id="PF04146">
    <property type="entry name" value="YTH"/>
    <property type="match status" value="1"/>
</dbReference>
<organism evidence="3 4">
    <name type="scientific">Nezara viridula</name>
    <name type="common">Southern green stink bug</name>
    <name type="synonym">Cimex viridulus</name>
    <dbReference type="NCBI Taxonomy" id="85310"/>
    <lineage>
        <taxon>Eukaryota</taxon>
        <taxon>Metazoa</taxon>
        <taxon>Ecdysozoa</taxon>
        <taxon>Arthropoda</taxon>
        <taxon>Hexapoda</taxon>
        <taxon>Insecta</taxon>
        <taxon>Pterygota</taxon>
        <taxon>Neoptera</taxon>
        <taxon>Paraneoptera</taxon>
        <taxon>Hemiptera</taxon>
        <taxon>Heteroptera</taxon>
        <taxon>Panheteroptera</taxon>
        <taxon>Pentatomomorpha</taxon>
        <taxon>Pentatomoidea</taxon>
        <taxon>Pentatomidae</taxon>
        <taxon>Pentatominae</taxon>
        <taxon>Nezara</taxon>
    </lineage>
</organism>
<proteinExistence type="predicted"/>
<protein>
    <recommendedName>
        <fullName evidence="2">YTH domain-containing protein</fullName>
    </recommendedName>
</protein>
<dbReference type="PANTHER" id="PTHR12357">
    <property type="entry name" value="YTH YT521-B HOMOLOGY DOMAIN-CONTAINING"/>
    <property type="match status" value="1"/>
</dbReference>
<feature type="region of interest" description="Disordered" evidence="1">
    <location>
        <begin position="235"/>
        <end position="265"/>
    </location>
</feature>
<dbReference type="PROSITE" id="PS50882">
    <property type="entry name" value="YTH"/>
    <property type="match status" value="1"/>
</dbReference>
<feature type="compositionally biased region" description="Basic and acidic residues" evidence="1">
    <location>
        <begin position="34"/>
        <end position="45"/>
    </location>
</feature>
<sequence length="349" mass="41000">MDDLDDMETVESLNYGEEGDGDEEETKQASSYETRSEVSEYDTRSEASTAKSSRSRSSDGRHRHRLVVVRKETYDFATKLNYLFRDARFFVIKSNNAENVALSKAKGVWSTLPQNDAKLNQAVRESRNVILVFSVKESGRFAGFARVVGESRRGGTPISWVLPAGLSAKALEDVFKIDWICKKELPFSATMHLYNPWNEGKPVKIGRDGQEIEPRVGAELCRLFPEDENIDLTPILKKSKERARQLKERPQVRNRRRPESRKYRRRFRRNARRRDLYSDAYMRLIPPIHYAPPPPPMFGYDPPPRYYDGPISDYGYDKRSYDRTVEEFLWRTNKRDHERSRERRYRERR</sequence>
<dbReference type="GO" id="GO:0000398">
    <property type="term" value="P:mRNA splicing, via spliceosome"/>
    <property type="evidence" value="ECO:0007669"/>
    <property type="project" value="TreeGrafter"/>
</dbReference>
<dbReference type="AlphaFoldDB" id="A0A9P0HAA8"/>
<reference evidence="3" key="1">
    <citation type="submission" date="2022-01" db="EMBL/GenBank/DDBJ databases">
        <authorList>
            <person name="King R."/>
        </authorList>
    </citation>
    <scope>NUCLEOTIDE SEQUENCE</scope>
</reference>
<dbReference type="GO" id="GO:0000381">
    <property type="term" value="P:regulation of alternative mRNA splicing, via spliceosome"/>
    <property type="evidence" value="ECO:0007669"/>
    <property type="project" value="TreeGrafter"/>
</dbReference>
<dbReference type="InterPro" id="IPR045168">
    <property type="entry name" value="YTH_prot"/>
</dbReference>
<evidence type="ECO:0000313" key="3">
    <source>
        <dbReference type="EMBL" id="CAH1398518.1"/>
    </source>
</evidence>
<dbReference type="PANTHER" id="PTHR12357:SF3">
    <property type="entry name" value="YTH DOMAIN-CONTAINING PROTEIN 1"/>
    <property type="match status" value="1"/>
</dbReference>
<dbReference type="InterPro" id="IPR007275">
    <property type="entry name" value="YTH_domain"/>
</dbReference>
<keyword evidence="4" id="KW-1185">Reference proteome</keyword>
<dbReference type="GO" id="GO:0005654">
    <property type="term" value="C:nucleoplasm"/>
    <property type="evidence" value="ECO:0007669"/>
    <property type="project" value="TreeGrafter"/>
</dbReference>
<feature type="region of interest" description="Disordered" evidence="1">
    <location>
        <begin position="1"/>
        <end position="61"/>
    </location>
</feature>
<dbReference type="GO" id="GO:1990247">
    <property type="term" value="F:N6-methyladenosine-containing RNA reader activity"/>
    <property type="evidence" value="ECO:0007669"/>
    <property type="project" value="TreeGrafter"/>
</dbReference>
<evidence type="ECO:0000256" key="1">
    <source>
        <dbReference type="SAM" id="MobiDB-lite"/>
    </source>
</evidence>
<feature type="compositionally biased region" description="Basic residues" evidence="1">
    <location>
        <begin position="252"/>
        <end position="265"/>
    </location>
</feature>
<dbReference type="CDD" id="cd21134">
    <property type="entry name" value="YTH"/>
    <property type="match status" value="1"/>
</dbReference>
<evidence type="ECO:0000313" key="4">
    <source>
        <dbReference type="Proteomes" id="UP001152798"/>
    </source>
</evidence>
<gene>
    <name evidence="3" type="ORF">NEZAVI_LOCUS8147</name>
</gene>
<dbReference type="Proteomes" id="UP001152798">
    <property type="component" value="Chromosome 4"/>
</dbReference>
<dbReference type="EMBL" id="OV725080">
    <property type="protein sequence ID" value="CAH1398518.1"/>
    <property type="molecule type" value="Genomic_DNA"/>
</dbReference>
<accession>A0A9P0HAA8</accession>